<feature type="domain" description="Mitochondrial escape protein 2 C-terminal" evidence="10">
    <location>
        <begin position="291"/>
        <end position="683"/>
    </location>
</feature>
<evidence type="ECO:0000256" key="6">
    <source>
        <dbReference type="ARBA" id="ARBA00023128"/>
    </source>
</evidence>
<evidence type="ECO:0000256" key="1">
    <source>
        <dbReference type="ARBA" id="ARBA00004434"/>
    </source>
</evidence>
<dbReference type="AlphaFoldDB" id="A0AA36IGS4"/>
<evidence type="ECO:0000256" key="2">
    <source>
        <dbReference type="ARBA" id="ARBA00010320"/>
    </source>
</evidence>
<dbReference type="GO" id="GO:0005743">
    <property type="term" value="C:mitochondrial inner membrane"/>
    <property type="evidence" value="ECO:0007669"/>
    <property type="project" value="UniProtKB-SubCell"/>
</dbReference>
<proteinExistence type="inferred from homology"/>
<accession>A0AA36IGS4</accession>
<feature type="transmembrane region" description="Helical" evidence="9">
    <location>
        <begin position="199"/>
        <end position="220"/>
    </location>
</feature>
<keyword evidence="4" id="KW-0999">Mitochondrion inner membrane</keyword>
<evidence type="ECO:0000256" key="7">
    <source>
        <dbReference type="ARBA" id="ARBA00023136"/>
    </source>
</evidence>
<comment type="similarity">
    <text evidence="2">Belongs to the YME2 family.</text>
</comment>
<name>A0AA36IGS4_9DINO</name>
<dbReference type="PANTHER" id="PTHR32198:SF2">
    <property type="entry name" value="MITOCHONDRIAL ESCAPE PROTEIN 2"/>
    <property type="match status" value="1"/>
</dbReference>
<evidence type="ECO:0000259" key="10">
    <source>
        <dbReference type="Pfam" id="PF10443"/>
    </source>
</evidence>
<keyword evidence="12" id="KW-1185">Reference proteome</keyword>
<protein>
    <recommendedName>
        <fullName evidence="10">Mitochondrial escape protein 2 C-terminal domain-containing protein</fullName>
    </recommendedName>
</protein>
<evidence type="ECO:0000313" key="12">
    <source>
        <dbReference type="Proteomes" id="UP001178507"/>
    </source>
</evidence>
<evidence type="ECO:0000256" key="3">
    <source>
        <dbReference type="ARBA" id="ARBA00022692"/>
    </source>
</evidence>
<evidence type="ECO:0000256" key="9">
    <source>
        <dbReference type="SAM" id="Phobius"/>
    </source>
</evidence>
<dbReference type="InterPro" id="IPR018850">
    <property type="entry name" value="Mt_escape_2_C"/>
</dbReference>
<keyword evidence="7 9" id="KW-0472">Membrane</keyword>
<evidence type="ECO:0000256" key="8">
    <source>
        <dbReference type="SAM" id="Coils"/>
    </source>
</evidence>
<keyword evidence="8" id="KW-0175">Coiled coil</keyword>
<reference evidence="11" key="1">
    <citation type="submission" date="2023-08" db="EMBL/GenBank/DDBJ databases">
        <authorList>
            <person name="Chen Y."/>
            <person name="Shah S."/>
            <person name="Dougan E. K."/>
            <person name="Thang M."/>
            <person name="Chan C."/>
        </authorList>
    </citation>
    <scope>NUCLEOTIDE SEQUENCE</scope>
</reference>
<dbReference type="EMBL" id="CAUJNA010001369">
    <property type="protein sequence ID" value="CAJ1386426.1"/>
    <property type="molecule type" value="Genomic_DNA"/>
</dbReference>
<dbReference type="Pfam" id="PF10443">
    <property type="entry name" value="RNA12"/>
    <property type="match status" value="1"/>
</dbReference>
<sequence length="755" mass="86403">MLTHHNHETLIPKLLPAGVKVEKMVPREREGGAFVYFSAPKDFVREVLRTDIEASKKRFASKGEILRKVSEGISNYLKTHNFNAFLCPSPVRAHRVKGTPYLEDLTSRYPSSQIQVRFEPAPEKKVPEEQLYEALRRYGQLEDLHATGDNCFNVSFRHTAGAVAARNCLHRAPMEADGPFYHIEYKQFMQKWIWETINANARLVFPLFAVFMFGTTYFIWDPMRTAFVGMKMASTFSTPPRDEEEPGYQGVTGFLLLKSNLLLHSARRSLERASLRKPAKEDLFDDFWEERKAEIAELTDWLDQPPERVMLLTGHRGNGLNEMARKLVGRRALEINVRDMLEAGGAADDHLFLRSFSRAFGYWPAQGMDRQLSAVLDLMLPGSSKQLSRENELLVAVQRVLFSATQALRTWLRRGESLHFDATPLVLVTGFTAENKDRRSGFFEALVSWAAYVSEAKLARVVFVADSSFGEPSILAHLKDRPERLSTFQLQDIKEASVRRILQKHSQDLNISPENLKTIGGRYRDIAAMLGHMRHGVAAPEAVRWLLETAEVTVRRLLLTGQPGARWTRPQLWRAARLLAESPGAPVPYDVILWNVFRGDESALRSMKESNLIAVTPRKTEGKPLPLRYDVEPGSPLYGEVFRRLVQNEGLAAVLDLEVAKEDVAREQKTIDAYEAELVRLEEILDARRDWWWSSRYADAQLEQRVAQLVDLIMEQHKKLEKYHKARRKAMKILGRSADRFREDVKRVRQEVEAA</sequence>
<gene>
    <name evidence="11" type="ORF">EVOR1521_LOCUS12779</name>
</gene>
<keyword evidence="6" id="KW-0496">Mitochondrion</keyword>
<dbReference type="PANTHER" id="PTHR32198">
    <property type="entry name" value="MITOCHONDRIAL ESCAPE PROTEIN 2"/>
    <property type="match status" value="1"/>
</dbReference>
<dbReference type="Proteomes" id="UP001178507">
    <property type="component" value="Unassembled WGS sequence"/>
</dbReference>
<dbReference type="InterPro" id="IPR039627">
    <property type="entry name" value="Yme2_C"/>
</dbReference>
<evidence type="ECO:0000256" key="4">
    <source>
        <dbReference type="ARBA" id="ARBA00022792"/>
    </source>
</evidence>
<keyword evidence="5 9" id="KW-1133">Transmembrane helix</keyword>
<keyword evidence="3 9" id="KW-0812">Transmembrane</keyword>
<evidence type="ECO:0000313" key="11">
    <source>
        <dbReference type="EMBL" id="CAJ1386426.1"/>
    </source>
</evidence>
<evidence type="ECO:0000256" key="5">
    <source>
        <dbReference type="ARBA" id="ARBA00022989"/>
    </source>
</evidence>
<comment type="caution">
    <text evidence="11">The sequence shown here is derived from an EMBL/GenBank/DDBJ whole genome shotgun (WGS) entry which is preliminary data.</text>
</comment>
<feature type="coiled-coil region" evidence="8">
    <location>
        <begin position="657"/>
        <end position="684"/>
    </location>
</feature>
<comment type="subcellular location">
    <subcellularLocation>
        <location evidence="1">Mitochondrion inner membrane</location>
        <topology evidence="1">Single-pass membrane protein</topology>
    </subcellularLocation>
</comment>
<organism evidence="11 12">
    <name type="scientific">Effrenium voratum</name>
    <dbReference type="NCBI Taxonomy" id="2562239"/>
    <lineage>
        <taxon>Eukaryota</taxon>
        <taxon>Sar</taxon>
        <taxon>Alveolata</taxon>
        <taxon>Dinophyceae</taxon>
        <taxon>Suessiales</taxon>
        <taxon>Symbiodiniaceae</taxon>
        <taxon>Effrenium</taxon>
    </lineage>
</organism>